<evidence type="ECO:0000313" key="3">
    <source>
        <dbReference type="EMBL" id="CAH0388625.1"/>
    </source>
</evidence>
<organism evidence="3 4">
    <name type="scientific">Bemisia tabaci</name>
    <name type="common">Sweetpotato whitefly</name>
    <name type="synonym">Aleurodes tabaci</name>
    <dbReference type="NCBI Taxonomy" id="7038"/>
    <lineage>
        <taxon>Eukaryota</taxon>
        <taxon>Metazoa</taxon>
        <taxon>Ecdysozoa</taxon>
        <taxon>Arthropoda</taxon>
        <taxon>Hexapoda</taxon>
        <taxon>Insecta</taxon>
        <taxon>Pterygota</taxon>
        <taxon>Neoptera</taxon>
        <taxon>Paraneoptera</taxon>
        <taxon>Hemiptera</taxon>
        <taxon>Sternorrhyncha</taxon>
        <taxon>Aleyrodoidea</taxon>
        <taxon>Aleyrodidae</taxon>
        <taxon>Aleyrodinae</taxon>
        <taxon>Bemisia</taxon>
    </lineage>
</organism>
<protein>
    <recommendedName>
        <fullName evidence="2">THAP9-like helix-turn-helix domain-containing protein</fullName>
    </recommendedName>
</protein>
<feature type="region of interest" description="Disordered" evidence="1">
    <location>
        <begin position="291"/>
        <end position="332"/>
    </location>
</feature>
<gene>
    <name evidence="3" type="ORF">BEMITA_LOCUS7530</name>
</gene>
<dbReference type="AlphaFoldDB" id="A0A9P0ACV9"/>
<keyword evidence="4" id="KW-1185">Reference proteome</keyword>
<sequence>MPLLLPKPTESSPGLQKIVVPKNFVLVQTEKGLVLMRSDGVPEGAVRATTAQSNRVINFTKHVSVSNTPIAKSVGITNSPMISKSTWGAPKTTSASHGNASATPLSSLKMSPLVFSSTSGGTISDGTGLKMRVTTAKVYKSKPLLQPLEPTRKELLKVTDGCAHPVCTQYRERIMEELRTKIRTRDRKLKSTRMGKERSVKRAARELQTVKDLERQKSLYVELESFPESLCKNLIRFQLRPNEGVRAKRQYQEEVNGFARRLHSISPKAYDIVKDVFNKVLPEAKSIDSWSFGETEIPVPENSQPEKAVNSGEDAGSDSDSEGDDEMGEEGS</sequence>
<dbReference type="EMBL" id="OU963865">
    <property type="protein sequence ID" value="CAH0388625.1"/>
    <property type="molecule type" value="Genomic_DNA"/>
</dbReference>
<dbReference type="Pfam" id="PF12017">
    <property type="entry name" value="Tnp_P_element"/>
    <property type="match status" value="1"/>
</dbReference>
<proteinExistence type="predicted"/>
<dbReference type="Proteomes" id="UP001152759">
    <property type="component" value="Chromosome 4"/>
</dbReference>
<name>A0A9P0ACV9_BEMTA</name>
<dbReference type="InterPro" id="IPR021896">
    <property type="entry name" value="THAP9-like_HTH"/>
</dbReference>
<evidence type="ECO:0000259" key="2">
    <source>
        <dbReference type="Pfam" id="PF12017"/>
    </source>
</evidence>
<evidence type="ECO:0000256" key="1">
    <source>
        <dbReference type="SAM" id="MobiDB-lite"/>
    </source>
</evidence>
<reference evidence="3" key="1">
    <citation type="submission" date="2021-12" db="EMBL/GenBank/DDBJ databases">
        <authorList>
            <person name="King R."/>
        </authorList>
    </citation>
    <scope>NUCLEOTIDE SEQUENCE</scope>
</reference>
<accession>A0A9P0ACV9</accession>
<feature type="domain" description="THAP9-like helix-turn-helix" evidence="2">
    <location>
        <begin position="225"/>
        <end position="290"/>
    </location>
</feature>
<feature type="compositionally biased region" description="Acidic residues" evidence="1">
    <location>
        <begin position="315"/>
        <end position="332"/>
    </location>
</feature>
<evidence type="ECO:0000313" key="4">
    <source>
        <dbReference type="Proteomes" id="UP001152759"/>
    </source>
</evidence>